<name>A0AA88GFJ0_NAELO</name>
<sequence length="76" mass="8814">MCCRFLFSSFVCWTHIFYCKLFYWVDQIFEKISSKKNIPQPPTAILKNGELPKIVEGILPKVRNSQGAQGHPIQGW</sequence>
<dbReference type="GeneID" id="68103018"/>
<dbReference type="Proteomes" id="UP000816034">
    <property type="component" value="Unassembled WGS sequence"/>
</dbReference>
<gene>
    <name evidence="1" type="ORF">C9374_010564</name>
</gene>
<evidence type="ECO:0000313" key="2">
    <source>
        <dbReference type="Proteomes" id="UP000816034"/>
    </source>
</evidence>
<accession>A0AA88GFJ0</accession>
<reference evidence="1 2" key="1">
    <citation type="journal article" date="2018" name="BMC Genomics">
        <title>The genome of Naegleria lovaniensis, the basis for a comparative approach to unravel pathogenicity factors of the human pathogenic amoeba N. fowleri.</title>
        <authorList>
            <person name="Liechti N."/>
            <person name="Schurch N."/>
            <person name="Bruggmann R."/>
            <person name="Wittwer M."/>
        </authorList>
    </citation>
    <scope>NUCLEOTIDE SEQUENCE [LARGE SCALE GENOMIC DNA]</scope>
    <source>
        <strain evidence="1 2">ATCC 30569</strain>
    </source>
</reference>
<keyword evidence="2" id="KW-1185">Reference proteome</keyword>
<dbReference type="EMBL" id="PYSW02000044">
    <property type="protein sequence ID" value="KAG2374545.1"/>
    <property type="molecule type" value="Genomic_DNA"/>
</dbReference>
<comment type="caution">
    <text evidence="1">The sequence shown here is derived from an EMBL/GenBank/DDBJ whole genome shotgun (WGS) entry which is preliminary data.</text>
</comment>
<organism evidence="1 2">
    <name type="scientific">Naegleria lovaniensis</name>
    <name type="common">Amoeba</name>
    <dbReference type="NCBI Taxonomy" id="51637"/>
    <lineage>
        <taxon>Eukaryota</taxon>
        <taxon>Discoba</taxon>
        <taxon>Heterolobosea</taxon>
        <taxon>Tetramitia</taxon>
        <taxon>Eutetramitia</taxon>
        <taxon>Vahlkampfiidae</taxon>
        <taxon>Naegleria</taxon>
    </lineage>
</organism>
<proteinExistence type="predicted"/>
<dbReference type="RefSeq" id="XP_044543719.1">
    <property type="nucleotide sequence ID" value="XM_044686122.1"/>
</dbReference>
<protein>
    <submittedName>
        <fullName evidence="1">Uncharacterized protein</fullName>
    </submittedName>
</protein>
<dbReference type="AlphaFoldDB" id="A0AA88GFJ0"/>
<evidence type="ECO:0000313" key="1">
    <source>
        <dbReference type="EMBL" id="KAG2374545.1"/>
    </source>
</evidence>